<gene>
    <name evidence="1" type="ORF">PQJ61_16875</name>
</gene>
<name>A0AAJ1MKC7_9SPIO</name>
<reference evidence="1 2" key="1">
    <citation type="submission" date="2022-12" db="EMBL/GenBank/DDBJ databases">
        <title>Metagenome assembled genome from gulf of manar.</title>
        <authorList>
            <person name="Kohli P."/>
            <person name="Pk S."/>
            <person name="Venkata Ramana C."/>
            <person name="Sasikala C."/>
        </authorList>
    </citation>
    <scope>NUCLEOTIDE SEQUENCE [LARGE SCALE GENOMIC DNA]</scope>
    <source>
        <strain evidence="1">JB008</strain>
    </source>
</reference>
<protein>
    <submittedName>
        <fullName evidence="1">Uncharacterized protein</fullName>
    </submittedName>
</protein>
<evidence type="ECO:0000313" key="2">
    <source>
        <dbReference type="Proteomes" id="UP001221217"/>
    </source>
</evidence>
<sequence>MQKEITIKEFTAELIQRIDTEKGIDCCKEEIKKFAVMAAAKMPDDKILVNWKE</sequence>
<comment type="caution">
    <text evidence="1">The sequence shown here is derived from an EMBL/GenBank/DDBJ whole genome shotgun (WGS) entry which is preliminary data.</text>
</comment>
<accession>A0AAJ1MKC7</accession>
<evidence type="ECO:0000313" key="1">
    <source>
        <dbReference type="EMBL" id="MDC7228438.1"/>
    </source>
</evidence>
<dbReference type="AlphaFoldDB" id="A0AAJ1MKC7"/>
<dbReference type="EMBL" id="JAQQAL010000046">
    <property type="protein sequence ID" value="MDC7228438.1"/>
    <property type="molecule type" value="Genomic_DNA"/>
</dbReference>
<organism evidence="1 2">
    <name type="scientific">Candidatus Thalassospirochaeta sargassi</name>
    <dbReference type="NCBI Taxonomy" id="3119039"/>
    <lineage>
        <taxon>Bacteria</taxon>
        <taxon>Pseudomonadati</taxon>
        <taxon>Spirochaetota</taxon>
        <taxon>Spirochaetia</taxon>
        <taxon>Spirochaetales</taxon>
        <taxon>Spirochaetaceae</taxon>
        <taxon>Candidatus Thalassospirochaeta</taxon>
    </lineage>
</organism>
<proteinExistence type="predicted"/>
<dbReference type="Proteomes" id="UP001221217">
    <property type="component" value="Unassembled WGS sequence"/>
</dbReference>